<evidence type="ECO:0000313" key="1">
    <source>
        <dbReference type="EMBL" id="CAJ0876786.1"/>
    </source>
</evidence>
<dbReference type="AlphaFoldDB" id="A0AA48M0T3"/>
<proteinExistence type="predicted"/>
<name>A0AA48M0T3_9ZZZZ</name>
<organism evidence="1">
    <name type="scientific">freshwater sediment metagenome</name>
    <dbReference type="NCBI Taxonomy" id="556182"/>
    <lineage>
        <taxon>unclassified sequences</taxon>
        <taxon>metagenomes</taxon>
        <taxon>ecological metagenomes</taxon>
    </lineage>
</organism>
<protein>
    <submittedName>
        <fullName evidence="1">Uncharacterized protein</fullName>
    </submittedName>
</protein>
<accession>A0AA48M0T3</accession>
<gene>
    <name evidence="1" type="ORF">AMST5_02818</name>
</gene>
<sequence>MHGAPPPASPCGGGGGDRKRAHLATGLALGPGLPHGGYGYYGSAHPAGYGYWGLRRLRIIAVQHAQSNPTPRAQWPWWRLQPLLLTKVSHNQATPRERGRTAPAAVVSPNLWTKAGLSRIHNWRSGTRGMRLL</sequence>
<reference evidence="1" key="1">
    <citation type="submission" date="2023-07" db="EMBL/GenBank/DDBJ databases">
        <authorList>
            <person name="Pelsma A.J. K."/>
        </authorList>
    </citation>
    <scope>NUCLEOTIDE SEQUENCE</scope>
</reference>
<dbReference type="EMBL" id="OY288114">
    <property type="protein sequence ID" value="CAJ0876786.1"/>
    <property type="molecule type" value="Genomic_DNA"/>
</dbReference>